<dbReference type="Proteomes" id="UP000324800">
    <property type="component" value="Unassembled WGS sequence"/>
</dbReference>
<comment type="caution">
    <text evidence="1">The sequence shown here is derived from an EMBL/GenBank/DDBJ whole genome shotgun (WGS) entry which is preliminary data.</text>
</comment>
<evidence type="ECO:0000313" key="2">
    <source>
        <dbReference type="Proteomes" id="UP000324800"/>
    </source>
</evidence>
<sequence>VYFLTGGGGATFFLSTPLINSYPSISGSLSGNTQVCSCSSQYSSVFGGSLVDCIDGEGESLGDYECLFNLRD</sequence>
<name>A0A5J4TDS8_9EUKA</name>
<proteinExistence type="predicted"/>
<evidence type="ECO:0000313" key="1">
    <source>
        <dbReference type="EMBL" id="KAA6356269.1"/>
    </source>
</evidence>
<reference evidence="1 2" key="1">
    <citation type="submission" date="2019-03" db="EMBL/GenBank/DDBJ databases">
        <title>Single cell metagenomics reveals metabolic interactions within the superorganism composed of flagellate Streblomastix strix and complex community of Bacteroidetes bacteria on its surface.</title>
        <authorList>
            <person name="Treitli S.C."/>
            <person name="Kolisko M."/>
            <person name="Husnik F."/>
            <person name="Keeling P."/>
            <person name="Hampl V."/>
        </authorList>
    </citation>
    <scope>NUCLEOTIDE SEQUENCE [LARGE SCALE GENOMIC DNA]</scope>
    <source>
        <strain evidence="1">ST1C</strain>
    </source>
</reference>
<dbReference type="AlphaFoldDB" id="A0A5J4TDS8"/>
<protein>
    <submittedName>
        <fullName evidence="1">Uncharacterized protein</fullName>
    </submittedName>
</protein>
<dbReference type="EMBL" id="SNRW01033264">
    <property type="protein sequence ID" value="KAA6356269.1"/>
    <property type="molecule type" value="Genomic_DNA"/>
</dbReference>
<accession>A0A5J4TDS8</accession>
<organism evidence="1 2">
    <name type="scientific">Streblomastix strix</name>
    <dbReference type="NCBI Taxonomy" id="222440"/>
    <lineage>
        <taxon>Eukaryota</taxon>
        <taxon>Metamonada</taxon>
        <taxon>Preaxostyla</taxon>
        <taxon>Oxymonadida</taxon>
        <taxon>Streblomastigidae</taxon>
        <taxon>Streblomastix</taxon>
    </lineage>
</organism>
<gene>
    <name evidence="1" type="ORF">EZS28_048204</name>
</gene>
<feature type="non-terminal residue" evidence="1">
    <location>
        <position position="1"/>
    </location>
</feature>